<evidence type="ECO:0000256" key="6">
    <source>
        <dbReference type="ARBA" id="ARBA00022692"/>
    </source>
</evidence>
<evidence type="ECO:0000313" key="15">
    <source>
        <dbReference type="EMBL" id="APG24265.1"/>
    </source>
</evidence>
<feature type="transmembrane region" description="Helical" evidence="14">
    <location>
        <begin position="108"/>
        <end position="129"/>
    </location>
</feature>
<dbReference type="RefSeq" id="WP_072286092.1">
    <property type="nucleotide sequence ID" value="NZ_CP015455.1"/>
</dbReference>
<evidence type="ECO:0000256" key="3">
    <source>
        <dbReference type="ARBA" id="ARBA00012374"/>
    </source>
</evidence>
<keyword evidence="14" id="KW-0133">Cell shape</keyword>
<dbReference type="OrthoDB" id="9808289at2"/>
<reference evidence="15 16" key="1">
    <citation type="journal article" date="2017" name="Genome Announc.">
        <title>Complete Genome Sequences of Two Acetylene-Fermenting Pelobacter acetylenicus Strains.</title>
        <authorList>
            <person name="Sutton J.M."/>
            <person name="Baesman S.M."/>
            <person name="Fierst J.L."/>
            <person name="Poret-Peterson A.T."/>
            <person name="Oremland R.S."/>
            <person name="Dunlap D.S."/>
            <person name="Akob D.M."/>
        </authorList>
    </citation>
    <scope>NUCLEOTIDE SEQUENCE [LARGE SCALE GENOMIC DNA]</scope>
    <source>
        <strain evidence="15 16">DSM 3247</strain>
    </source>
</reference>
<dbReference type="GO" id="GO:0071555">
    <property type="term" value="P:cell wall organization"/>
    <property type="evidence" value="ECO:0007669"/>
    <property type="project" value="UniProtKB-KW"/>
</dbReference>
<feature type="transmembrane region" description="Helical" evidence="14">
    <location>
        <begin position="244"/>
        <end position="261"/>
    </location>
</feature>
<dbReference type="GO" id="GO:0005886">
    <property type="term" value="C:plasma membrane"/>
    <property type="evidence" value="ECO:0007669"/>
    <property type="project" value="UniProtKB-SubCell"/>
</dbReference>
<keyword evidence="14" id="KW-0573">Peptidoglycan synthesis</keyword>
<dbReference type="InterPro" id="IPR003824">
    <property type="entry name" value="UppP"/>
</dbReference>
<comment type="similarity">
    <text evidence="2 14">Belongs to the UppP family.</text>
</comment>
<evidence type="ECO:0000256" key="14">
    <source>
        <dbReference type="HAMAP-Rule" id="MF_01006"/>
    </source>
</evidence>
<protein>
    <recommendedName>
        <fullName evidence="4 14">Undecaprenyl-diphosphatase</fullName>
        <ecNumber evidence="3 14">3.6.1.27</ecNumber>
    </recommendedName>
    <alternativeName>
        <fullName evidence="12 14">Bacitracin resistance protein</fullName>
    </alternativeName>
    <alternativeName>
        <fullName evidence="11 14">Undecaprenyl pyrophosphate phosphatase</fullName>
    </alternativeName>
</protein>
<comment type="miscellaneous">
    <text evidence="14">Bacitracin is thought to be involved in the inhibition of peptidoglycan synthesis by sequestering undecaprenyl diphosphate, thereby reducing the pool of lipid carrier available.</text>
</comment>
<accession>A0A1L3GEK4</accession>
<keyword evidence="9 14" id="KW-0472">Membrane</keyword>
<keyword evidence="7 14" id="KW-0378">Hydrolase</keyword>
<keyword evidence="10 14" id="KW-0046">Antibiotic resistance</keyword>
<evidence type="ECO:0000256" key="9">
    <source>
        <dbReference type="ARBA" id="ARBA00023136"/>
    </source>
</evidence>
<evidence type="ECO:0000313" key="16">
    <source>
        <dbReference type="Proteomes" id="UP000182264"/>
    </source>
</evidence>
<proteinExistence type="inferred from homology"/>
<evidence type="ECO:0000256" key="2">
    <source>
        <dbReference type="ARBA" id="ARBA00010621"/>
    </source>
</evidence>
<evidence type="ECO:0000256" key="12">
    <source>
        <dbReference type="ARBA" id="ARBA00032932"/>
    </source>
</evidence>
<comment type="subcellular location">
    <subcellularLocation>
        <location evidence="1 14">Cell membrane</location>
        <topology evidence="1 14">Multi-pass membrane protein</topology>
    </subcellularLocation>
</comment>
<evidence type="ECO:0000256" key="1">
    <source>
        <dbReference type="ARBA" id="ARBA00004651"/>
    </source>
</evidence>
<keyword evidence="5 14" id="KW-1003">Cell membrane</keyword>
<evidence type="ECO:0000256" key="10">
    <source>
        <dbReference type="ARBA" id="ARBA00023251"/>
    </source>
</evidence>
<gene>
    <name evidence="14" type="primary">uppP</name>
    <name evidence="15" type="ORF">A7E75_03850</name>
</gene>
<feature type="transmembrane region" description="Helical" evidence="14">
    <location>
        <begin position="216"/>
        <end position="237"/>
    </location>
</feature>
<dbReference type="HAMAP" id="MF_01006">
    <property type="entry name" value="Undec_diphosphatase"/>
    <property type="match status" value="1"/>
</dbReference>
<evidence type="ECO:0000256" key="8">
    <source>
        <dbReference type="ARBA" id="ARBA00022989"/>
    </source>
</evidence>
<keyword evidence="8 14" id="KW-1133">Transmembrane helix</keyword>
<evidence type="ECO:0000256" key="13">
    <source>
        <dbReference type="ARBA" id="ARBA00047594"/>
    </source>
</evidence>
<comment type="catalytic activity">
    <reaction evidence="13 14">
        <text>di-trans,octa-cis-undecaprenyl diphosphate + H2O = di-trans,octa-cis-undecaprenyl phosphate + phosphate + H(+)</text>
        <dbReference type="Rhea" id="RHEA:28094"/>
        <dbReference type="ChEBI" id="CHEBI:15377"/>
        <dbReference type="ChEBI" id="CHEBI:15378"/>
        <dbReference type="ChEBI" id="CHEBI:43474"/>
        <dbReference type="ChEBI" id="CHEBI:58405"/>
        <dbReference type="ChEBI" id="CHEBI:60392"/>
        <dbReference type="EC" id="3.6.1.27"/>
    </reaction>
</comment>
<keyword evidence="6 14" id="KW-0812">Transmembrane</keyword>
<dbReference type="EMBL" id="CP015518">
    <property type="protein sequence ID" value="APG24265.1"/>
    <property type="molecule type" value="Genomic_DNA"/>
</dbReference>
<feature type="transmembrane region" description="Helical" evidence="14">
    <location>
        <begin position="46"/>
        <end position="62"/>
    </location>
</feature>
<evidence type="ECO:0000256" key="4">
    <source>
        <dbReference type="ARBA" id="ARBA00021581"/>
    </source>
</evidence>
<dbReference type="GO" id="GO:0008360">
    <property type="term" value="P:regulation of cell shape"/>
    <property type="evidence" value="ECO:0007669"/>
    <property type="project" value="UniProtKB-KW"/>
</dbReference>
<comment type="function">
    <text evidence="14">Catalyzes the dephosphorylation of undecaprenyl diphosphate (UPP). Confers resistance to bacitracin.</text>
</comment>
<feature type="transmembrane region" description="Helical" evidence="14">
    <location>
        <begin position="186"/>
        <end position="204"/>
    </location>
</feature>
<name>A0A1L3GEK4_SYNAC</name>
<organism evidence="15 16">
    <name type="scientific">Syntrophotalea acetylenica</name>
    <name type="common">Pelobacter acetylenicus</name>
    <dbReference type="NCBI Taxonomy" id="29542"/>
    <lineage>
        <taxon>Bacteria</taxon>
        <taxon>Pseudomonadati</taxon>
        <taxon>Thermodesulfobacteriota</taxon>
        <taxon>Desulfuromonadia</taxon>
        <taxon>Desulfuromonadales</taxon>
        <taxon>Syntrophotaleaceae</taxon>
        <taxon>Syntrophotalea</taxon>
    </lineage>
</organism>
<dbReference type="EC" id="3.6.1.27" evidence="3 14"/>
<dbReference type="STRING" id="29542.A6070_12480"/>
<dbReference type="GO" id="GO:0050380">
    <property type="term" value="F:undecaprenyl-diphosphatase activity"/>
    <property type="evidence" value="ECO:0007669"/>
    <property type="project" value="UniProtKB-UniRule"/>
</dbReference>
<dbReference type="Pfam" id="PF02673">
    <property type="entry name" value="BacA"/>
    <property type="match status" value="1"/>
</dbReference>
<evidence type="ECO:0000256" key="7">
    <source>
        <dbReference type="ARBA" id="ARBA00022801"/>
    </source>
</evidence>
<evidence type="ECO:0000256" key="11">
    <source>
        <dbReference type="ARBA" id="ARBA00032707"/>
    </source>
</evidence>
<dbReference type="PANTHER" id="PTHR30622:SF4">
    <property type="entry name" value="UNDECAPRENYL-DIPHOSPHATASE"/>
    <property type="match status" value="1"/>
</dbReference>
<keyword evidence="14" id="KW-0961">Cell wall biogenesis/degradation</keyword>
<sequence>MSFLHAMVLGLLQGLTEFLPVSSSGHLVIAQHLLPGFDQPGVLFDVLLHGGTMAAVVVYFWRDCRNLATACFVQHDEAHQYRHLLRLLVIGSIPAAIVGLSFKEFFIGAFDNLLLVSSMLMVTGCLLYLSERFRKNGRDAGRLRVRDALIAGVAQAGAIMPGISRSGSTISALLFQGVSGETAARFSFLMALPAVLGAALLSLSDLQAVRSADIPVYAVGTCMAFVSGLASIHLLLGVVRRRRLYAFALYCWVVGGIFFAVSL</sequence>
<dbReference type="GO" id="GO:0009252">
    <property type="term" value="P:peptidoglycan biosynthetic process"/>
    <property type="evidence" value="ECO:0007669"/>
    <property type="project" value="UniProtKB-KW"/>
</dbReference>
<dbReference type="GO" id="GO:0046677">
    <property type="term" value="P:response to antibiotic"/>
    <property type="evidence" value="ECO:0007669"/>
    <property type="project" value="UniProtKB-UniRule"/>
</dbReference>
<dbReference type="PANTHER" id="PTHR30622">
    <property type="entry name" value="UNDECAPRENYL-DIPHOSPHATASE"/>
    <property type="match status" value="1"/>
</dbReference>
<dbReference type="Proteomes" id="UP000182264">
    <property type="component" value="Chromosome"/>
</dbReference>
<feature type="transmembrane region" description="Helical" evidence="14">
    <location>
        <begin position="83"/>
        <end position="102"/>
    </location>
</feature>
<evidence type="ECO:0000256" key="5">
    <source>
        <dbReference type="ARBA" id="ARBA00022475"/>
    </source>
</evidence>
<dbReference type="KEGG" id="pace:A6070_12480"/>
<dbReference type="AlphaFoldDB" id="A0A1L3GEK4"/>
<keyword evidence="16" id="KW-1185">Reference proteome</keyword>